<dbReference type="GeneID" id="41601524"/>
<dbReference type="HOGENOM" id="CLU_011263_15_8_2"/>
<protein>
    <recommendedName>
        <fullName evidence="7">Peptidase S8/S53 domain-containing protein</fullName>
    </recommendedName>
</protein>
<dbReference type="GO" id="GO:0006508">
    <property type="term" value="P:proteolysis"/>
    <property type="evidence" value="ECO:0007669"/>
    <property type="project" value="UniProtKB-KW"/>
</dbReference>
<gene>
    <name evidence="8" type="ORF">MSTHT_0463</name>
</gene>
<dbReference type="InterPro" id="IPR051048">
    <property type="entry name" value="Peptidase_S8/S53_subtilisin"/>
</dbReference>
<dbReference type="PROSITE" id="PS51892">
    <property type="entry name" value="SUBTILASE"/>
    <property type="match status" value="1"/>
</dbReference>
<feature type="active site" description="Charge relay system" evidence="5">
    <location>
        <position position="142"/>
    </location>
</feature>
<dbReference type="SUPFAM" id="SSF52743">
    <property type="entry name" value="Subtilisin-like"/>
    <property type="match status" value="1"/>
</dbReference>
<name>A0A0E3NC31_METTT</name>
<dbReference type="Proteomes" id="UP000066529">
    <property type="component" value="Chromosome"/>
</dbReference>
<organism evidence="8 9">
    <name type="scientific">Methanosarcina thermophila (strain ATCC 43570 / DSM 1825 / OCM 12 / VKM B-1830 / TM-1)</name>
    <dbReference type="NCBI Taxonomy" id="523844"/>
    <lineage>
        <taxon>Archaea</taxon>
        <taxon>Methanobacteriati</taxon>
        <taxon>Methanobacteriota</taxon>
        <taxon>Stenosarchaea group</taxon>
        <taxon>Methanomicrobia</taxon>
        <taxon>Methanosarcinales</taxon>
        <taxon>Methanosarcinaceae</taxon>
        <taxon>Methanosarcina</taxon>
    </lineage>
</organism>
<dbReference type="RefSeq" id="WP_048166419.1">
    <property type="nucleotide sequence ID" value="NZ_CP009501.1"/>
</dbReference>
<evidence type="ECO:0000313" key="8">
    <source>
        <dbReference type="EMBL" id="AKB12221.1"/>
    </source>
</evidence>
<dbReference type="InterPro" id="IPR015500">
    <property type="entry name" value="Peptidase_S8_subtilisin-rel"/>
</dbReference>
<dbReference type="PANTHER" id="PTHR43399:SF4">
    <property type="entry name" value="CELL WALL-ASSOCIATED PROTEASE"/>
    <property type="match status" value="1"/>
</dbReference>
<dbReference type="InterPro" id="IPR023827">
    <property type="entry name" value="Peptidase_S8_Asp-AS"/>
</dbReference>
<dbReference type="CDD" id="cd07480">
    <property type="entry name" value="Peptidases_S8_12"/>
    <property type="match status" value="1"/>
</dbReference>
<feature type="domain" description="Peptidase S8/S53" evidence="7">
    <location>
        <begin position="102"/>
        <end position="356"/>
    </location>
</feature>
<feature type="active site" description="Charge relay system" evidence="5">
    <location>
        <position position="111"/>
    </location>
</feature>
<proteinExistence type="inferred from homology"/>
<evidence type="ECO:0000256" key="6">
    <source>
        <dbReference type="RuleBase" id="RU003355"/>
    </source>
</evidence>
<feature type="active site" description="Charge relay system" evidence="5">
    <location>
        <position position="335"/>
    </location>
</feature>
<evidence type="ECO:0000259" key="7">
    <source>
        <dbReference type="Pfam" id="PF00082"/>
    </source>
</evidence>
<dbReference type="KEGG" id="mthr:MSTHT_0463"/>
<dbReference type="InterPro" id="IPR023828">
    <property type="entry name" value="Peptidase_S8_Ser-AS"/>
</dbReference>
<dbReference type="Pfam" id="PF00082">
    <property type="entry name" value="Peptidase_S8"/>
    <property type="match status" value="1"/>
</dbReference>
<reference evidence="8 9" key="1">
    <citation type="submission" date="2014-07" db="EMBL/GenBank/DDBJ databases">
        <title>Methanogenic archaea and the global carbon cycle.</title>
        <authorList>
            <person name="Henriksen J.R."/>
            <person name="Luke J."/>
            <person name="Reinhart S."/>
            <person name="Benedict M.N."/>
            <person name="Youngblut N.D."/>
            <person name="Metcalf M.E."/>
            <person name="Whitaker R.J."/>
            <person name="Metcalf W.W."/>
        </authorList>
    </citation>
    <scope>NUCLEOTIDE SEQUENCE [LARGE SCALE GENOMIC DNA]</scope>
    <source>
        <strain evidence="9">ATCC 43570 / DSM 1825 / OCM 12 / VKM B-1830 / TM-1</strain>
    </source>
</reference>
<dbReference type="PROSITE" id="PS00138">
    <property type="entry name" value="SUBTILASE_SER"/>
    <property type="match status" value="1"/>
</dbReference>
<dbReference type="STRING" id="523844.MSTHT_0463"/>
<evidence type="ECO:0000256" key="3">
    <source>
        <dbReference type="ARBA" id="ARBA00022801"/>
    </source>
</evidence>
<keyword evidence="4 5" id="KW-0720">Serine protease</keyword>
<dbReference type="EMBL" id="CP009501">
    <property type="protein sequence ID" value="AKB12221.1"/>
    <property type="molecule type" value="Genomic_DNA"/>
</dbReference>
<evidence type="ECO:0000313" key="9">
    <source>
        <dbReference type="Proteomes" id="UP000066529"/>
    </source>
</evidence>
<accession>A0A0E3NC31</accession>
<dbReference type="PROSITE" id="PS00136">
    <property type="entry name" value="SUBTILASE_ASP"/>
    <property type="match status" value="1"/>
</dbReference>
<keyword evidence="3 5" id="KW-0378">Hydrolase</keyword>
<dbReference type="AlphaFoldDB" id="A0A0E3NC31"/>
<dbReference type="InterPro" id="IPR036852">
    <property type="entry name" value="Peptidase_S8/S53_dom_sf"/>
</dbReference>
<sequence>MDSTKYIILHSSEILPPARGDMGRAHRTELLPLEAAQPIVKLEEAELTKREVNDLRRDPRTLAIAKPMPLKLIEPVDSSSAATATKCWGIDAVRASESPYDGTGITVAVLDTGIDPNHPAFKGMKLVQKNFTEEADNDIHGHGTHCAGTIFGQDVNDIRIGIARNIKCALIGKVLGEEGGSTDTLARAIMWAVNEGANVISMSLGIDFPGYVDWLVRKHRMDVRPATSLALEEYRANVNLFTELSRVVAAQGEFGQSAIIVAASGNESERPKYEISVSPPAAATGVVAVGALGESNRGYTVARFSNNQVNIAAPGVNVISANAGTDGLVSKSGTSMATPHAAGIAALWAQRQLELTGKINNVSLMAQLIASGTFDSLAPGSEEDDVGTGIIQAPLR</sequence>
<evidence type="ECO:0000256" key="1">
    <source>
        <dbReference type="ARBA" id="ARBA00011073"/>
    </source>
</evidence>
<dbReference type="PANTHER" id="PTHR43399">
    <property type="entry name" value="SUBTILISIN-RELATED"/>
    <property type="match status" value="1"/>
</dbReference>
<dbReference type="PRINTS" id="PR00723">
    <property type="entry name" value="SUBTILISIN"/>
</dbReference>
<evidence type="ECO:0000256" key="4">
    <source>
        <dbReference type="ARBA" id="ARBA00022825"/>
    </source>
</evidence>
<dbReference type="Gene3D" id="3.40.50.200">
    <property type="entry name" value="Peptidase S8/S53 domain"/>
    <property type="match status" value="1"/>
</dbReference>
<dbReference type="PATRIC" id="fig|523844.20.peg.601"/>
<dbReference type="InterPro" id="IPR000209">
    <property type="entry name" value="Peptidase_S8/S53_dom"/>
</dbReference>
<keyword evidence="2 5" id="KW-0645">Protease</keyword>
<dbReference type="GO" id="GO:0004252">
    <property type="term" value="F:serine-type endopeptidase activity"/>
    <property type="evidence" value="ECO:0007669"/>
    <property type="project" value="UniProtKB-UniRule"/>
</dbReference>
<comment type="similarity">
    <text evidence="1 5 6">Belongs to the peptidase S8 family.</text>
</comment>
<dbReference type="OrthoDB" id="341609at2157"/>
<evidence type="ECO:0000256" key="2">
    <source>
        <dbReference type="ARBA" id="ARBA00022670"/>
    </source>
</evidence>
<evidence type="ECO:0000256" key="5">
    <source>
        <dbReference type="PROSITE-ProRule" id="PRU01240"/>
    </source>
</evidence>